<feature type="region of interest" description="Disordered" evidence="1">
    <location>
        <begin position="153"/>
        <end position="179"/>
    </location>
</feature>
<dbReference type="InParanoid" id="S0EUG9"/>
<dbReference type="STRING" id="454171.CP488_02616"/>
<feature type="compositionally biased region" description="Basic and acidic residues" evidence="1">
    <location>
        <begin position="170"/>
        <end position="179"/>
    </location>
</feature>
<dbReference type="InterPro" id="IPR019606">
    <property type="entry name" value="GerMN"/>
</dbReference>
<proteinExistence type="predicted"/>
<dbReference type="Pfam" id="PF10646">
    <property type="entry name" value="Germane"/>
    <property type="match status" value="1"/>
</dbReference>
<dbReference type="EMBL" id="HF951689">
    <property type="protein sequence ID" value="CCW35297.1"/>
    <property type="molecule type" value="Genomic_DNA"/>
</dbReference>
<evidence type="ECO:0000313" key="3">
    <source>
        <dbReference type="EMBL" id="CCW35297.1"/>
    </source>
</evidence>
<gene>
    <name evidence="3" type="ORF">CCALI_01481</name>
</gene>
<evidence type="ECO:0000259" key="2">
    <source>
        <dbReference type="SMART" id="SM00909"/>
    </source>
</evidence>
<feature type="compositionally biased region" description="Pro residues" evidence="1">
    <location>
        <begin position="40"/>
        <end position="53"/>
    </location>
</feature>
<evidence type="ECO:0000313" key="4">
    <source>
        <dbReference type="Proteomes" id="UP000014227"/>
    </source>
</evidence>
<dbReference type="KEGG" id="ccz:CCALI_01481"/>
<feature type="domain" description="GerMN" evidence="2">
    <location>
        <begin position="63"/>
        <end position="150"/>
    </location>
</feature>
<dbReference type="OrthoDB" id="9809406at2"/>
<dbReference type="HOGENOM" id="CLU_1500969_0_0_0"/>
<dbReference type="SMART" id="SM00909">
    <property type="entry name" value="Germane"/>
    <property type="match status" value="1"/>
</dbReference>
<dbReference type="PATRIC" id="fig|1303518.3.peg.1519"/>
<dbReference type="eggNOG" id="COG5401">
    <property type="taxonomic scope" value="Bacteria"/>
</dbReference>
<name>S0EUG9_CHTCT</name>
<feature type="compositionally biased region" description="Low complexity" evidence="1">
    <location>
        <begin position="29"/>
        <end position="39"/>
    </location>
</feature>
<feature type="region of interest" description="Disordered" evidence="1">
    <location>
        <begin position="28"/>
        <end position="61"/>
    </location>
</feature>
<keyword evidence="4" id="KW-1185">Reference proteome</keyword>
<dbReference type="RefSeq" id="WP_016482833.1">
    <property type="nucleotide sequence ID" value="NC_021487.1"/>
</dbReference>
<protein>
    <submittedName>
        <fullName evidence="3">Sporulation and spore germination</fullName>
    </submittedName>
</protein>
<dbReference type="AlphaFoldDB" id="S0EUG9"/>
<accession>S0EUG9</accession>
<dbReference type="Proteomes" id="UP000014227">
    <property type="component" value="Chromosome I"/>
</dbReference>
<reference evidence="4" key="1">
    <citation type="submission" date="2013-03" db="EMBL/GenBank/DDBJ databases">
        <title>Genome sequence of Chthonomonas calidirosea, the first sequenced genome from the Armatimonadetes phylum (formally candidate division OP10).</title>
        <authorList>
            <person name="Lee K.C.Y."/>
            <person name="Morgan X.C."/>
            <person name="Dunfield P.F."/>
            <person name="Tamas I."/>
            <person name="Houghton K.M."/>
            <person name="Vyssotski M."/>
            <person name="Ryan J.L.J."/>
            <person name="Lagutin K."/>
            <person name="McDonald I.R."/>
            <person name="Stott M.B."/>
        </authorList>
    </citation>
    <scope>NUCLEOTIDE SEQUENCE [LARGE SCALE GENOMIC DNA]</scope>
    <source>
        <strain evidence="4">DSM 23976 / ICMP 18418 / T49</strain>
    </source>
</reference>
<evidence type="ECO:0000256" key="1">
    <source>
        <dbReference type="SAM" id="MobiDB-lite"/>
    </source>
</evidence>
<organism evidence="3 4">
    <name type="scientific">Chthonomonas calidirosea (strain DSM 23976 / ICMP 18418 / T49)</name>
    <dbReference type="NCBI Taxonomy" id="1303518"/>
    <lineage>
        <taxon>Bacteria</taxon>
        <taxon>Bacillati</taxon>
        <taxon>Armatimonadota</taxon>
        <taxon>Chthonomonadia</taxon>
        <taxon>Chthonomonadales</taxon>
        <taxon>Chthonomonadaceae</taxon>
        <taxon>Chthonomonas</taxon>
    </lineage>
</organism>
<sequence>MKSIDRNRFLLYGFTTVLLSVWLTGCNKPSSTSPSGPTNTVPPAPVTSPPVTQPPSTVSETPVTDAINRLLKEQATTSYPVLPRGTKLLGARVKDGVAYLDFNSAFNQLANMGDTTESEAQKALRRALQGIPGVRMMAVTVEGKPFQSQMTDWTTPFPVADLPSQPDSQKTSERNEVAP</sequence>
<dbReference type="PROSITE" id="PS51257">
    <property type="entry name" value="PROKAR_LIPOPROTEIN"/>
    <property type="match status" value="1"/>
</dbReference>